<evidence type="ECO:0000256" key="3">
    <source>
        <dbReference type="PIRSR" id="PIRSR005384-1"/>
    </source>
</evidence>
<dbReference type="GO" id="GO:0009052">
    <property type="term" value="P:pentose-phosphate shunt, non-oxidative branch"/>
    <property type="evidence" value="ECO:0007669"/>
    <property type="project" value="TreeGrafter"/>
</dbReference>
<comment type="caution">
    <text evidence="5">The sequence shown here is derived from an EMBL/GenBank/DDBJ whole genome shotgun (WGS) entry which is preliminary data.</text>
</comment>
<dbReference type="RefSeq" id="WP_039635172.1">
    <property type="nucleotide sequence ID" value="NZ_AYSO01000019.1"/>
</dbReference>
<proteinExistence type="inferred from homology"/>
<keyword evidence="2 5" id="KW-0413">Isomerase</keyword>
<feature type="binding site" evidence="4">
    <location>
        <begin position="66"/>
        <end position="70"/>
    </location>
    <ligand>
        <name>D-ribulose 5-phosphate</name>
        <dbReference type="ChEBI" id="CHEBI:58121"/>
    </ligand>
</feature>
<dbReference type="InterPro" id="IPR004785">
    <property type="entry name" value="RpiB"/>
</dbReference>
<dbReference type="PANTHER" id="PTHR30345">
    <property type="entry name" value="RIBOSE-5-PHOSPHATE ISOMERASE B"/>
    <property type="match status" value="1"/>
</dbReference>
<sequence length="149" mass="16176">MRIALGSDHGGLGLKNEIIKHLQAKGYELQDFGTNTSDSCDYPDYALKVAEEVAAKNFDFGILICGTGIGISIAANKVPGIRAALCSDTFSAHATREHNNANILALGERVVGKGLALDIVDTFLDAKFEGNRHQNRIDKITEIEKKYNK</sequence>
<dbReference type="EMBL" id="AYSO01000019">
    <property type="protein sequence ID" value="KIE45296.1"/>
    <property type="molecule type" value="Genomic_DNA"/>
</dbReference>
<evidence type="ECO:0000256" key="1">
    <source>
        <dbReference type="ARBA" id="ARBA00008754"/>
    </source>
</evidence>
<evidence type="ECO:0000256" key="4">
    <source>
        <dbReference type="PIRSR" id="PIRSR005384-2"/>
    </source>
</evidence>
<dbReference type="InterPro" id="IPR036569">
    <property type="entry name" value="RpiB_LacA_LacB_sf"/>
</dbReference>
<dbReference type="GO" id="GO:0004751">
    <property type="term" value="F:ribose-5-phosphate isomerase activity"/>
    <property type="evidence" value="ECO:0007669"/>
    <property type="project" value="UniProtKB-EC"/>
</dbReference>
<accession>A0A0C1R467</accession>
<gene>
    <name evidence="5" type="primary">rpiB</name>
    <name evidence="5" type="ORF">U732_2612</name>
</gene>
<dbReference type="NCBIfam" id="NF004051">
    <property type="entry name" value="PRK05571.1"/>
    <property type="match status" value="1"/>
</dbReference>
<reference evidence="5 6" key="1">
    <citation type="journal article" date="2015" name="Infect. Genet. Evol.">
        <title>Genomic sequences of six botulinum neurotoxin-producing strains representing three clostridial species illustrate the mobility and diversity of botulinum neurotoxin genes.</title>
        <authorList>
            <person name="Smith T.J."/>
            <person name="Hill K.K."/>
            <person name="Xie G."/>
            <person name="Foley B.T."/>
            <person name="Williamson C.H."/>
            <person name="Foster J.T."/>
            <person name="Johnson S.L."/>
            <person name="Chertkov O."/>
            <person name="Teshima H."/>
            <person name="Gibbons H.S."/>
            <person name="Johnsky L.A."/>
            <person name="Karavis M.A."/>
            <person name="Smith L.A."/>
        </authorList>
    </citation>
    <scope>NUCLEOTIDE SEQUENCE [LARGE SCALE GENOMIC DNA]</scope>
    <source>
        <strain evidence="5 6">CDC 2741</strain>
    </source>
</reference>
<dbReference type="Pfam" id="PF02502">
    <property type="entry name" value="LacAB_rpiB"/>
    <property type="match status" value="1"/>
</dbReference>
<dbReference type="EC" id="5.3.1.6" evidence="5"/>
<dbReference type="STRING" id="29341.RSJ17_21195"/>
<feature type="binding site" evidence="4">
    <location>
        <position position="109"/>
    </location>
    <ligand>
        <name>D-ribulose 5-phosphate</name>
        <dbReference type="ChEBI" id="CHEBI:58121"/>
    </ligand>
</feature>
<dbReference type="Gene3D" id="3.40.1400.10">
    <property type="entry name" value="Sugar-phosphate isomerase, RpiB/LacA/LacB"/>
    <property type="match status" value="1"/>
</dbReference>
<dbReference type="PANTHER" id="PTHR30345:SF0">
    <property type="entry name" value="DNA DAMAGE-REPAIR_TOLERATION PROTEIN DRT102"/>
    <property type="match status" value="1"/>
</dbReference>
<evidence type="ECO:0000313" key="5">
    <source>
        <dbReference type="EMBL" id="KIE45296.1"/>
    </source>
</evidence>
<dbReference type="InterPro" id="IPR003500">
    <property type="entry name" value="RpiB_LacA_LacB"/>
</dbReference>
<protein>
    <submittedName>
        <fullName evidence="5">Ribose 5-phosphate isomerase B</fullName>
        <ecNumber evidence="5">5.3.1.6</ecNumber>
    </submittedName>
</protein>
<dbReference type="AlphaFoldDB" id="A0A0C1R467"/>
<dbReference type="SUPFAM" id="SSF89623">
    <property type="entry name" value="Ribose/Galactose isomerase RpiB/AlsB"/>
    <property type="match status" value="1"/>
</dbReference>
<dbReference type="Proteomes" id="UP000031366">
    <property type="component" value="Unassembled WGS sequence"/>
</dbReference>
<dbReference type="GO" id="GO:0019316">
    <property type="term" value="P:D-allose catabolic process"/>
    <property type="evidence" value="ECO:0007669"/>
    <property type="project" value="TreeGrafter"/>
</dbReference>
<dbReference type="NCBIfam" id="TIGR01120">
    <property type="entry name" value="rpiB"/>
    <property type="match status" value="1"/>
</dbReference>
<feature type="binding site" evidence="4">
    <location>
        <position position="136"/>
    </location>
    <ligand>
        <name>D-ribulose 5-phosphate</name>
        <dbReference type="ChEBI" id="CHEBI:58121"/>
    </ligand>
</feature>
<keyword evidence="6" id="KW-1185">Reference proteome</keyword>
<evidence type="ECO:0000313" key="6">
    <source>
        <dbReference type="Proteomes" id="UP000031366"/>
    </source>
</evidence>
<dbReference type="PIRSF" id="PIRSF005384">
    <property type="entry name" value="RpiB_LacA_B"/>
    <property type="match status" value="1"/>
</dbReference>
<feature type="active site" description="Proton acceptor" evidence="3">
    <location>
        <position position="65"/>
    </location>
</feature>
<feature type="binding site" evidence="4">
    <location>
        <position position="132"/>
    </location>
    <ligand>
        <name>D-ribulose 5-phosphate</name>
        <dbReference type="ChEBI" id="CHEBI:58121"/>
    </ligand>
</feature>
<feature type="active site" description="Proton donor" evidence="3">
    <location>
        <position position="98"/>
    </location>
</feature>
<comment type="similarity">
    <text evidence="1">Belongs to the LacAB/RpiB family.</text>
</comment>
<evidence type="ECO:0000256" key="2">
    <source>
        <dbReference type="ARBA" id="ARBA00023235"/>
    </source>
</evidence>
<feature type="binding site" evidence="4">
    <location>
        <position position="99"/>
    </location>
    <ligand>
        <name>D-ribulose 5-phosphate</name>
        <dbReference type="ChEBI" id="CHEBI:58121"/>
    </ligand>
</feature>
<feature type="binding site" evidence="4">
    <location>
        <begin position="8"/>
        <end position="9"/>
    </location>
    <ligand>
        <name>D-ribulose 5-phosphate</name>
        <dbReference type="ChEBI" id="CHEBI:58121"/>
    </ligand>
</feature>
<organism evidence="5 6">
    <name type="scientific">Clostridium argentinense CDC 2741</name>
    <dbReference type="NCBI Taxonomy" id="1418104"/>
    <lineage>
        <taxon>Bacteria</taxon>
        <taxon>Bacillati</taxon>
        <taxon>Bacillota</taxon>
        <taxon>Clostridia</taxon>
        <taxon>Eubacteriales</taxon>
        <taxon>Clostridiaceae</taxon>
        <taxon>Clostridium</taxon>
    </lineage>
</organism>
<dbReference type="NCBIfam" id="TIGR00689">
    <property type="entry name" value="rpiB_lacA_lacB"/>
    <property type="match status" value="1"/>
</dbReference>
<dbReference type="OrthoDB" id="1778624at2"/>
<name>A0A0C1R467_9CLOT</name>